<dbReference type="PANTHER" id="PTHR43027:SF1">
    <property type="entry name" value="DOXORUBICIN RESISTANCE ABC TRANSPORTER PERMEASE PROTEIN DRRC-RELATED"/>
    <property type="match status" value="1"/>
</dbReference>
<dbReference type="AlphaFoldDB" id="A0A6V8SLV7"/>
<feature type="transmembrane region" description="Helical" evidence="5">
    <location>
        <begin position="21"/>
        <end position="39"/>
    </location>
</feature>
<dbReference type="PANTHER" id="PTHR43027">
    <property type="entry name" value="DOXORUBICIN RESISTANCE ABC TRANSPORTER PERMEASE PROTEIN DRRC-RELATED"/>
    <property type="match status" value="1"/>
</dbReference>
<sequence length="358" mass="39730">MSFLILLKSNLKRLTKSKSTIIATIIVPFIVVLSFGFLFKSLIGADNENVIVNSDKGSYSNEFVKEIQTNTKIKIYDKDTATEKLKKKNISEFYEIPEDFSDKIEKGEKPQIISYKLGSNSDLGNFQLNADSLINNMLLKNEFKSNGKDITLKALSYKEANISVIGKDKTNFGDAMVLNLIISFALFSSIGISMDLFHLNEQNIIVRSFTTANKPRVIIGAILGALFIISALSYSFIYILSALVNSPSMLTKAPIAILNIICLALVSLSLGILVTRVVKRENYINVVLQIIVGVTCFVGGSFMPYDFLPKSVTAFSKFTPQYWALQSINTQKPEYALVVVLFSLVLFTAGTFKVKRIA</sequence>
<comment type="subcellular location">
    <subcellularLocation>
        <location evidence="1">Membrane</location>
        <topology evidence="1">Multi-pass membrane protein</topology>
    </subcellularLocation>
</comment>
<feature type="transmembrane region" description="Helical" evidence="5">
    <location>
        <begin position="286"/>
        <end position="305"/>
    </location>
</feature>
<dbReference type="GO" id="GO:0016020">
    <property type="term" value="C:membrane"/>
    <property type="evidence" value="ECO:0007669"/>
    <property type="project" value="UniProtKB-SubCell"/>
</dbReference>
<accession>A0A6V8SLV7</accession>
<name>A0A6V8SLV7_9CLOT</name>
<dbReference type="GO" id="GO:0140359">
    <property type="term" value="F:ABC-type transporter activity"/>
    <property type="evidence" value="ECO:0007669"/>
    <property type="project" value="InterPro"/>
</dbReference>
<dbReference type="RefSeq" id="WP_183279475.1">
    <property type="nucleotide sequence ID" value="NZ_BLZR01000001.1"/>
</dbReference>
<comment type="caution">
    <text evidence="7">The sequence shown here is derived from an EMBL/GenBank/DDBJ whole genome shotgun (WGS) entry which is preliminary data.</text>
</comment>
<evidence type="ECO:0000259" key="6">
    <source>
        <dbReference type="Pfam" id="PF12698"/>
    </source>
</evidence>
<evidence type="ECO:0000256" key="1">
    <source>
        <dbReference type="ARBA" id="ARBA00004141"/>
    </source>
</evidence>
<gene>
    <name evidence="7" type="ORF">bsdtw1_04351</name>
</gene>
<reference evidence="7 8" key="1">
    <citation type="submission" date="2020-07" db="EMBL/GenBank/DDBJ databases">
        <title>A new beta-1,3-glucan-decomposing anaerobic bacterium isolated from anoxic soil subjected to biological soil disinfestation.</title>
        <authorList>
            <person name="Ueki A."/>
            <person name="Tonouchi A."/>
        </authorList>
    </citation>
    <scope>NUCLEOTIDE SEQUENCE [LARGE SCALE GENOMIC DNA]</scope>
    <source>
        <strain evidence="7 8">TW1</strain>
    </source>
</reference>
<proteinExistence type="predicted"/>
<dbReference type="Proteomes" id="UP000580568">
    <property type="component" value="Unassembled WGS sequence"/>
</dbReference>
<evidence type="ECO:0000313" key="7">
    <source>
        <dbReference type="EMBL" id="GFP78157.1"/>
    </source>
</evidence>
<feature type="transmembrane region" description="Helical" evidence="5">
    <location>
        <begin position="176"/>
        <end position="197"/>
    </location>
</feature>
<keyword evidence="3 5" id="KW-1133">Transmembrane helix</keyword>
<dbReference type="EMBL" id="BLZR01000001">
    <property type="protein sequence ID" value="GFP78157.1"/>
    <property type="molecule type" value="Genomic_DNA"/>
</dbReference>
<organism evidence="7 8">
    <name type="scientific">Clostridium fungisolvens</name>
    <dbReference type="NCBI Taxonomy" id="1604897"/>
    <lineage>
        <taxon>Bacteria</taxon>
        <taxon>Bacillati</taxon>
        <taxon>Bacillota</taxon>
        <taxon>Clostridia</taxon>
        <taxon>Eubacteriales</taxon>
        <taxon>Clostridiaceae</taxon>
        <taxon>Clostridium</taxon>
    </lineage>
</organism>
<evidence type="ECO:0000256" key="3">
    <source>
        <dbReference type="ARBA" id="ARBA00022989"/>
    </source>
</evidence>
<feature type="transmembrane region" description="Helical" evidence="5">
    <location>
        <begin position="253"/>
        <end position="274"/>
    </location>
</feature>
<evidence type="ECO:0000256" key="4">
    <source>
        <dbReference type="ARBA" id="ARBA00023136"/>
    </source>
</evidence>
<feature type="domain" description="ABC-2 type transporter transmembrane" evidence="6">
    <location>
        <begin position="18"/>
        <end position="330"/>
    </location>
</feature>
<protein>
    <submittedName>
        <fullName evidence="7">Linearmycin resistance permease protein LnrN</fullName>
    </submittedName>
</protein>
<feature type="transmembrane region" description="Helical" evidence="5">
    <location>
        <begin position="335"/>
        <end position="354"/>
    </location>
</feature>
<keyword evidence="2 5" id="KW-0812">Transmembrane</keyword>
<dbReference type="InterPro" id="IPR013525">
    <property type="entry name" value="ABC2_TM"/>
</dbReference>
<dbReference type="Pfam" id="PF12698">
    <property type="entry name" value="ABC2_membrane_3"/>
    <property type="match status" value="1"/>
</dbReference>
<keyword evidence="8" id="KW-1185">Reference proteome</keyword>
<keyword evidence="4 5" id="KW-0472">Membrane</keyword>
<dbReference type="Gene3D" id="3.40.1710.10">
    <property type="entry name" value="abc type-2 transporter like domain"/>
    <property type="match status" value="1"/>
</dbReference>
<evidence type="ECO:0000313" key="8">
    <source>
        <dbReference type="Proteomes" id="UP000580568"/>
    </source>
</evidence>
<feature type="transmembrane region" description="Helical" evidence="5">
    <location>
        <begin position="217"/>
        <end position="241"/>
    </location>
</feature>
<evidence type="ECO:0000256" key="5">
    <source>
        <dbReference type="SAM" id="Phobius"/>
    </source>
</evidence>
<dbReference type="InterPro" id="IPR052902">
    <property type="entry name" value="ABC-2_transporter"/>
</dbReference>
<evidence type="ECO:0000256" key="2">
    <source>
        <dbReference type="ARBA" id="ARBA00022692"/>
    </source>
</evidence>